<reference evidence="2 3" key="1">
    <citation type="submission" date="2014-02" db="EMBL/GenBank/DDBJ databases">
        <title>Whole genome sequence of Sphingobium chlorophenolicum NBRC 16172.</title>
        <authorList>
            <person name="Gan H.M."/>
            <person name="Gan H.Y."/>
            <person name="Chew T.H."/>
            <person name="Savka M.A."/>
        </authorList>
    </citation>
    <scope>NUCLEOTIDE SEQUENCE [LARGE SCALE GENOMIC DNA]</scope>
    <source>
        <strain evidence="2 3">NBRC 16172</strain>
    </source>
</reference>
<dbReference type="Proteomes" id="UP000028411">
    <property type="component" value="Unassembled WGS sequence"/>
</dbReference>
<dbReference type="PATRIC" id="fig|46429.4.peg.2907"/>
<gene>
    <name evidence="2" type="ORF">BV95_02934</name>
</gene>
<name>A0A081RC38_SPHCR</name>
<dbReference type="AlphaFoldDB" id="A0A081RC38"/>
<comment type="caution">
    <text evidence="2">The sequence shown here is derived from an EMBL/GenBank/DDBJ whole genome shotgun (WGS) entry which is preliminary data.</text>
</comment>
<keyword evidence="1" id="KW-1133">Transmembrane helix</keyword>
<keyword evidence="1" id="KW-0472">Membrane</keyword>
<evidence type="ECO:0000313" key="2">
    <source>
        <dbReference type="EMBL" id="KEQ52761.1"/>
    </source>
</evidence>
<evidence type="ECO:0000256" key="1">
    <source>
        <dbReference type="SAM" id="Phobius"/>
    </source>
</evidence>
<accession>A0A081RC38</accession>
<dbReference type="EMBL" id="JFHR01000035">
    <property type="protein sequence ID" value="KEQ52761.1"/>
    <property type="molecule type" value="Genomic_DNA"/>
</dbReference>
<protein>
    <submittedName>
        <fullName evidence="2">Uncharacterized protein</fullName>
    </submittedName>
</protein>
<feature type="transmembrane region" description="Helical" evidence="1">
    <location>
        <begin position="7"/>
        <end position="25"/>
    </location>
</feature>
<evidence type="ECO:0000313" key="3">
    <source>
        <dbReference type="Proteomes" id="UP000028411"/>
    </source>
</evidence>
<organism evidence="2 3">
    <name type="scientific">Sphingobium chlorophenolicum</name>
    <dbReference type="NCBI Taxonomy" id="46429"/>
    <lineage>
        <taxon>Bacteria</taxon>
        <taxon>Pseudomonadati</taxon>
        <taxon>Pseudomonadota</taxon>
        <taxon>Alphaproteobacteria</taxon>
        <taxon>Sphingomonadales</taxon>
        <taxon>Sphingomonadaceae</taxon>
        <taxon>Sphingobium</taxon>
    </lineage>
</organism>
<sequence>MSRIDIFGDRLCVVTSLLIVGWFIYNVAF</sequence>
<proteinExistence type="predicted"/>
<keyword evidence="1" id="KW-0812">Transmembrane</keyword>